<feature type="non-terminal residue" evidence="1">
    <location>
        <position position="1"/>
    </location>
</feature>
<protein>
    <submittedName>
        <fullName evidence="1">Uncharacterized protein</fullName>
    </submittedName>
</protein>
<comment type="caution">
    <text evidence="1">The sequence shown here is derived from an EMBL/GenBank/DDBJ whole genome shotgun (WGS) entry which is preliminary data.</text>
</comment>
<reference evidence="1" key="1">
    <citation type="submission" date="2020-07" db="EMBL/GenBank/DDBJ databases">
        <authorList>
            <person name="Nazaruddin N."/>
        </authorList>
    </citation>
    <scope>NUCLEOTIDE SEQUENCE</scope>
</reference>
<sequence>RLLEVLKQKNNNRFYAKYTSEKLKVMFQNIIDFNQFKEHIHNVAKKTYTISTEKILSELTPLNCTFEIPIHTKYPIYRVTFAPGMTLAKVSQIRFIESILGNVRIQKTNHTMLPLSDTRTLIHKL</sequence>
<evidence type="ECO:0000313" key="2">
    <source>
        <dbReference type="Proteomes" id="UP000752696"/>
    </source>
</evidence>
<dbReference type="AlphaFoldDB" id="A0A6V7HIP6"/>
<evidence type="ECO:0000313" key="1">
    <source>
        <dbReference type="EMBL" id="CAD1480644.1"/>
    </source>
</evidence>
<dbReference type="Proteomes" id="UP000752696">
    <property type="component" value="Unassembled WGS sequence"/>
</dbReference>
<organism evidence="1 2">
    <name type="scientific">Heterotrigona itama</name>
    <dbReference type="NCBI Taxonomy" id="395501"/>
    <lineage>
        <taxon>Eukaryota</taxon>
        <taxon>Metazoa</taxon>
        <taxon>Ecdysozoa</taxon>
        <taxon>Arthropoda</taxon>
        <taxon>Hexapoda</taxon>
        <taxon>Insecta</taxon>
        <taxon>Pterygota</taxon>
        <taxon>Neoptera</taxon>
        <taxon>Endopterygota</taxon>
        <taxon>Hymenoptera</taxon>
        <taxon>Apocrita</taxon>
        <taxon>Aculeata</taxon>
        <taxon>Apoidea</taxon>
        <taxon>Anthophila</taxon>
        <taxon>Apidae</taxon>
        <taxon>Heterotrigona</taxon>
    </lineage>
</organism>
<keyword evidence="2" id="KW-1185">Reference proteome</keyword>
<gene>
    <name evidence="1" type="ORF">MHI_LOCUS955217</name>
</gene>
<accession>A0A6V7HIP6</accession>
<name>A0A6V7HIP6_9HYME</name>
<proteinExistence type="predicted"/>
<dbReference type="EMBL" id="CAJDYZ010012368">
    <property type="protein sequence ID" value="CAD1480644.1"/>
    <property type="molecule type" value="Genomic_DNA"/>
</dbReference>